<dbReference type="PROSITE" id="PS00933">
    <property type="entry name" value="FGGY_KINASES_1"/>
    <property type="match status" value="1"/>
</dbReference>
<organism evidence="7 8">
    <name type="scientific">Timema podura</name>
    <name type="common">Walking stick</name>
    <dbReference type="NCBI Taxonomy" id="61482"/>
    <lineage>
        <taxon>Eukaryota</taxon>
        <taxon>Metazoa</taxon>
        <taxon>Ecdysozoa</taxon>
        <taxon>Arthropoda</taxon>
        <taxon>Hexapoda</taxon>
        <taxon>Insecta</taxon>
        <taxon>Pterygota</taxon>
        <taxon>Neoptera</taxon>
        <taxon>Polyneoptera</taxon>
        <taxon>Phasmatodea</taxon>
        <taxon>Timematodea</taxon>
        <taxon>Timematoidea</taxon>
        <taxon>Timematidae</taxon>
        <taxon>Timema</taxon>
    </lineage>
</organism>
<name>A0ABN7PSC0_TIMPD</name>
<evidence type="ECO:0000256" key="5">
    <source>
        <dbReference type="ARBA" id="ARBA00022777"/>
    </source>
</evidence>
<evidence type="ECO:0000313" key="8">
    <source>
        <dbReference type="Proteomes" id="UP001153148"/>
    </source>
</evidence>
<proteinExistence type="inferred from homology"/>
<keyword evidence="4" id="KW-0808">Transferase</keyword>
<sequence>WSDIRTDSTVDLILAKVPDNSKNSLMPLCGLPISPYFSALKLRWLIDNVPAVRKAIKEGRCLFGTVDSWLVWNLTGGKDGGLHVTDVTNASRTMLMNIDSLQWDPVLCR</sequence>
<keyword evidence="5" id="KW-0418">Kinase</keyword>
<evidence type="ECO:0000259" key="6">
    <source>
        <dbReference type="Pfam" id="PF00370"/>
    </source>
</evidence>
<dbReference type="InterPro" id="IPR043129">
    <property type="entry name" value="ATPase_NBD"/>
</dbReference>
<evidence type="ECO:0000256" key="4">
    <source>
        <dbReference type="ARBA" id="ARBA00022679"/>
    </source>
</evidence>
<dbReference type="Gene3D" id="3.30.420.40">
    <property type="match status" value="1"/>
</dbReference>
<evidence type="ECO:0000256" key="1">
    <source>
        <dbReference type="ARBA" id="ARBA00005190"/>
    </source>
</evidence>
<dbReference type="PANTHER" id="PTHR10196:SF40">
    <property type="entry name" value="GLYCEROL KINASE"/>
    <property type="match status" value="1"/>
</dbReference>
<dbReference type="InterPro" id="IPR018484">
    <property type="entry name" value="FGGY_N"/>
</dbReference>
<accession>A0ABN7PSC0</accession>
<gene>
    <name evidence="7" type="ORF">TPAB3V08_LOCUS15254</name>
</gene>
<dbReference type="EMBL" id="CAJPIN010086417">
    <property type="protein sequence ID" value="CAG2068311.1"/>
    <property type="molecule type" value="Genomic_DNA"/>
</dbReference>
<evidence type="ECO:0000256" key="3">
    <source>
        <dbReference type="ARBA" id="ARBA00012099"/>
    </source>
</evidence>
<reference evidence="7" key="1">
    <citation type="submission" date="2021-03" db="EMBL/GenBank/DDBJ databases">
        <authorList>
            <person name="Tran Van P."/>
        </authorList>
    </citation>
    <scope>NUCLEOTIDE SEQUENCE</scope>
</reference>
<comment type="pathway">
    <text evidence="1">Polyol metabolism; glycerol degradation via glycerol kinase pathway; sn-glycerol 3-phosphate from glycerol: step 1/1.</text>
</comment>
<feature type="domain" description="Carbohydrate kinase FGGY N-terminal" evidence="6">
    <location>
        <begin position="1"/>
        <end position="108"/>
    </location>
</feature>
<dbReference type="Pfam" id="PF00370">
    <property type="entry name" value="FGGY_N"/>
    <property type="match status" value="1"/>
</dbReference>
<comment type="similarity">
    <text evidence="2">Belongs to the FGGY kinase family.</text>
</comment>
<protein>
    <recommendedName>
        <fullName evidence="3">glycerol kinase</fullName>
        <ecNumber evidence="3">2.7.1.30</ecNumber>
    </recommendedName>
</protein>
<dbReference type="InterPro" id="IPR018483">
    <property type="entry name" value="Carb_kinase_FGGY_CS"/>
</dbReference>
<evidence type="ECO:0000256" key="2">
    <source>
        <dbReference type="ARBA" id="ARBA00009156"/>
    </source>
</evidence>
<comment type="caution">
    <text evidence="7">The sequence shown here is derived from an EMBL/GenBank/DDBJ whole genome shotgun (WGS) entry which is preliminary data.</text>
</comment>
<dbReference type="EC" id="2.7.1.30" evidence="3"/>
<feature type="non-terminal residue" evidence="7">
    <location>
        <position position="1"/>
    </location>
</feature>
<dbReference type="Proteomes" id="UP001153148">
    <property type="component" value="Unassembled WGS sequence"/>
</dbReference>
<dbReference type="SUPFAM" id="SSF53067">
    <property type="entry name" value="Actin-like ATPase domain"/>
    <property type="match status" value="1"/>
</dbReference>
<dbReference type="PANTHER" id="PTHR10196">
    <property type="entry name" value="SUGAR KINASE"/>
    <property type="match status" value="1"/>
</dbReference>
<keyword evidence="8" id="KW-1185">Reference proteome</keyword>
<evidence type="ECO:0000313" key="7">
    <source>
        <dbReference type="EMBL" id="CAG2068311.1"/>
    </source>
</evidence>